<comment type="caution">
    <text evidence="1">The sequence shown here is derived from an EMBL/GenBank/DDBJ whole genome shotgun (WGS) entry which is preliminary data.</text>
</comment>
<dbReference type="EMBL" id="BAAABV010000009">
    <property type="protein sequence ID" value="GAA0274725.1"/>
    <property type="molecule type" value="Genomic_DNA"/>
</dbReference>
<evidence type="ECO:0000313" key="1">
    <source>
        <dbReference type="EMBL" id="GAA0274725.1"/>
    </source>
</evidence>
<protein>
    <recommendedName>
        <fullName evidence="3">Peptidase S1 domain-containing protein</fullName>
    </recommendedName>
</protein>
<evidence type="ECO:0000313" key="2">
    <source>
        <dbReference type="Proteomes" id="UP001501867"/>
    </source>
</evidence>
<proteinExistence type="predicted"/>
<organism evidence="1 2">
    <name type="scientific">Streptomyces polychromogenes</name>
    <dbReference type="NCBI Taxonomy" id="67342"/>
    <lineage>
        <taxon>Bacteria</taxon>
        <taxon>Bacillati</taxon>
        <taxon>Actinomycetota</taxon>
        <taxon>Actinomycetes</taxon>
        <taxon>Kitasatosporales</taxon>
        <taxon>Streptomycetaceae</taxon>
        <taxon>Streptomyces</taxon>
    </lineage>
</organism>
<gene>
    <name evidence="1" type="ORF">GCM10010302_10400</name>
</gene>
<evidence type="ECO:0008006" key="3">
    <source>
        <dbReference type="Google" id="ProtNLM"/>
    </source>
</evidence>
<keyword evidence="2" id="KW-1185">Reference proteome</keyword>
<accession>A0ABN0V497</accession>
<dbReference type="Proteomes" id="UP001501867">
    <property type="component" value="Unassembled WGS sequence"/>
</dbReference>
<sequence>MNIGGVDRSNVVQAIRTDTSMAVARGDSGGPVVTSADGTYGNDMQARGLISGSWGSTVTCPAGSVANSATTCYEGVAFIGMSAMVNKMGFNLNT</sequence>
<name>A0ABN0V497_9ACTN</name>
<reference evidence="1 2" key="1">
    <citation type="journal article" date="2019" name="Int. J. Syst. Evol. Microbiol.">
        <title>The Global Catalogue of Microorganisms (GCM) 10K type strain sequencing project: providing services to taxonomists for standard genome sequencing and annotation.</title>
        <authorList>
            <consortium name="The Broad Institute Genomics Platform"/>
            <consortium name="The Broad Institute Genome Sequencing Center for Infectious Disease"/>
            <person name="Wu L."/>
            <person name="Ma J."/>
        </authorList>
    </citation>
    <scope>NUCLEOTIDE SEQUENCE [LARGE SCALE GENOMIC DNA]</scope>
    <source>
        <strain evidence="1 2">JCM 4505</strain>
    </source>
</reference>